<reference evidence="1" key="1">
    <citation type="submission" date="2018-11" db="EMBL/GenBank/DDBJ databases">
        <title>The sequence and de novo assembly of Larimichthys crocea genome using PacBio and Hi-C technologies.</title>
        <authorList>
            <person name="Xu P."/>
            <person name="Chen B."/>
            <person name="Zhou Z."/>
            <person name="Ke Q."/>
            <person name="Wu Y."/>
            <person name="Bai H."/>
            <person name="Pu F."/>
        </authorList>
    </citation>
    <scope>NUCLEOTIDE SEQUENCE</scope>
    <source>
        <tissue evidence="1">Muscle</tissue>
    </source>
</reference>
<gene>
    <name evidence="1" type="ORF">E3U43_021169</name>
</gene>
<keyword evidence="2" id="KW-1185">Reference proteome</keyword>
<proteinExistence type="predicted"/>
<evidence type="ECO:0000313" key="1">
    <source>
        <dbReference type="EMBL" id="TMS14707.1"/>
    </source>
</evidence>
<name>A0ACD3R562_LARCR</name>
<sequence length="397" mass="42573">MHPTPLSSSLTPSLMTPSLMTPNLMVTGGAGRWPPDPSTLTSHPWMPRPGAPPVWLSSSPYSLGPSSLHQSLPPGYPPSLPGSIPPPYQFARDPQSGQLIVIPTEHLPHYGGDVLERGGPVWSGVYGTGSSLQHAAQLQLLSQQQMLRQQELLMIQQHTAQVLELQRNAQLVERLKASEHRPEIEEKADKRNADPKPRPSSISSPSPSPILHPRKPPPPSRSPTPSTSSLTPLPPLPSPVTTLKSEDGGQRVLSHPPTPLPHLPSPCSASPPPSSPRRPKQEAAEEGEVGRREQRAGQKPASATFQGIYSDLPPGYPYQSITAPFGSPFPPYHIPAPTASNTEVVPPHHSRSPASAAPLPSVHLHSRLLDADIKPQKLEPSKGSCLKQEPGVEQPSA</sequence>
<protein>
    <submittedName>
        <fullName evidence="1">Uncharacterized protein</fullName>
    </submittedName>
</protein>
<evidence type="ECO:0000313" key="2">
    <source>
        <dbReference type="Proteomes" id="UP000793456"/>
    </source>
</evidence>
<dbReference type="EMBL" id="CM011682">
    <property type="protein sequence ID" value="TMS14707.1"/>
    <property type="molecule type" value="Genomic_DNA"/>
</dbReference>
<dbReference type="Proteomes" id="UP000793456">
    <property type="component" value="Chromosome IX"/>
</dbReference>
<comment type="caution">
    <text evidence="1">The sequence shown here is derived from an EMBL/GenBank/DDBJ whole genome shotgun (WGS) entry which is preliminary data.</text>
</comment>
<organism evidence="1 2">
    <name type="scientific">Larimichthys crocea</name>
    <name type="common">Large yellow croaker</name>
    <name type="synonym">Pseudosciaena crocea</name>
    <dbReference type="NCBI Taxonomy" id="215358"/>
    <lineage>
        <taxon>Eukaryota</taxon>
        <taxon>Metazoa</taxon>
        <taxon>Chordata</taxon>
        <taxon>Craniata</taxon>
        <taxon>Vertebrata</taxon>
        <taxon>Euteleostomi</taxon>
        <taxon>Actinopterygii</taxon>
        <taxon>Neopterygii</taxon>
        <taxon>Teleostei</taxon>
        <taxon>Neoteleostei</taxon>
        <taxon>Acanthomorphata</taxon>
        <taxon>Eupercaria</taxon>
        <taxon>Sciaenidae</taxon>
        <taxon>Larimichthys</taxon>
    </lineage>
</organism>
<accession>A0ACD3R562</accession>